<dbReference type="RefSeq" id="WP_323194366.1">
    <property type="nucleotide sequence ID" value="NZ_JAYGHG010000001.1"/>
</dbReference>
<evidence type="ECO:0000313" key="2">
    <source>
        <dbReference type="Proteomes" id="UP001302120"/>
    </source>
</evidence>
<dbReference type="Proteomes" id="UP001302120">
    <property type="component" value="Unassembled WGS sequence"/>
</dbReference>
<name>A0ABU5UA15_9CYAN</name>
<evidence type="ECO:0000313" key="1">
    <source>
        <dbReference type="EMBL" id="MEA5580029.1"/>
    </source>
</evidence>
<sequence length="74" mass="8583">MQKLEIELDQETFAKINQLAQTYDCQVSDLITAMIGHLTQPKILNDTFIGKWADDSELVDEMVADILKHRNYRD</sequence>
<gene>
    <name evidence="1" type="ORF">VB620_01585</name>
</gene>
<reference evidence="1 2" key="1">
    <citation type="submission" date="2023-12" db="EMBL/GenBank/DDBJ databases">
        <title>Baltic Sea Cyanobacteria.</title>
        <authorList>
            <person name="Delbaje E."/>
            <person name="Fewer D.P."/>
            <person name="Shishido T.K."/>
        </authorList>
    </citation>
    <scope>NUCLEOTIDE SEQUENCE [LARGE SCALE GENOMIC DNA]</scope>
    <source>
        <strain evidence="1 2">UHCC-0300</strain>
    </source>
</reference>
<accession>A0ABU5UA15</accession>
<protein>
    <recommendedName>
        <fullName evidence="3">CopG family transcriptional regulator</fullName>
    </recommendedName>
</protein>
<proteinExistence type="predicted"/>
<dbReference type="EMBL" id="JAYGHG010000001">
    <property type="protein sequence ID" value="MEA5580029.1"/>
    <property type="molecule type" value="Genomic_DNA"/>
</dbReference>
<comment type="caution">
    <text evidence="1">The sequence shown here is derived from an EMBL/GenBank/DDBJ whole genome shotgun (WGS) entry which is preliminary data.</text>
</comment>
<evidence type="ECO:0008006" key="3">
    <source>
        <dbReference type="Google" id="ProtNLM"/>
    </source>
</evidence>
<organism evidence="1 2">
    <name type="scientific">Nodularia harveyana UHCC-0300</name>
    <dbReference type="NCBI Taxonomy" id="2974287"/>
    <lineage>
        <taxon>Bacteria</taxon>
        <taxon>Bacillati</taxon>
        <taxon>Cyanobacteriota</taxon>
        <taxon>Cyanophyceae</taxon>
        <taxon>Nostocales</taxon>
        <taxon>Nodulariaceae</taxon>
        <taxon>Nodularia</taxon>
    </lineage>
</organism>
<keyword evidence="2" id="KW-1185">Reference proteome</keyword>